<sequence>MVPMAVVVNPGLDRSGQLITDDTIYNEMSDIHQHQHSENMELAGPCLRKGQAVGDVVVKGITGIKQLKERYYNCAGGQHSSVLCLGSSYGPWQCKVEGMTLPYKLNPTLQVEMASKDESLKLSQYINLVVRLDKLICN</sequence>
<dbReference type="AlphaFoldDB" id="A0AAE0PQI0"/>
<protein>
    <submittedName>
        <fullName evidence="1">Uncharacterized protein</fullName>
    </submittedName>
</protein>
<evidence type="ECO:0000313" key="1">
    <source>
        <dbReference type="EMBL" id="KAK3506406.1"/>
    </source>
</evidence>
<evidence type="ECO:0000313" key="2">
    <source>
        <dbReference type="Proteomes" id="UP001274896"/>
    </source>
</evidence>
<name>A0AAE0PQI0_9TELE</name>
<dbReference type="Proteomes" id="UP001274896">
    <property type="component" value="Unassembled WGS sequence"/>
</dbReference>
<accession>A0AAE0PQI0</accession>
<gene>
    <name evidence="1" type="ORF">QTP70_009326</name>
</gene>
<organism evidence="1 2">
    <name type="scientific">Hemibagrus guttatus</name>
    <dbReference type="NCBI Taxonomy" id="175788"/>
    <lineage>
        <taxon>Eukaryota</taxon>
        <taxon>Metazoa</taxon>
        <taxon>Chordata</taxon>
        <taxon>Craniata</taxon>
        <taxon>Vertebrata</taxon>
        <taxon>Euteleostomi</taxon>
        <taxon>Actinopterygii</taxon>
        <taxon>Neopterygii</taxon>
        <taxon>Teleostei</taxon>
        <taxon>Ostariophysi</taxon>
        <taxon>Siluriformes</taxon>
        <taxon>Bagridae</taxon>
        <taxon>Hemibagrus</taxon>
    </lineage>
</organism>
<reference evidence="1" key="1">
    <citation type="submission" date="2023-06" db="EMBL/GenBank/DDBJ databases">
        <title>Male Hemibagrus guttatus genome.</title>
        <authorList>
            <person name="Bian C."/>
        </authorList>
    </citation>
    <scope>NUCLEOTIDE SEQUENCE</scope>
    <source>
        <strain evidence="1">Male_cb2023</strain>
        <tissue evidence="1">Muscle</tissue>
    </source>
</reference>
<keyword evidence="2" id="KW-1185">Reference proteome</keyword>
<proteinExistence type="predicted"/>
<comment type="caution">
    <text evidence="1">The sequence shown here is derived from an EMBL/GenBank/DDBJ whole genome shotgun (WGS) entry which is preliminary data.</text>
</comment>
<dbReference type="EMBL" id="JAUCMX010000035">
    <property type="protein sequence ID" value="KAK3506406.1"/>
    <property type="molecule type" value="Genomic_DNA"/>
</dbReference>